<comment type="caution">
    <text evidence="1">The sequence shown here is derived from an EMBL/GenBank/DDBJ whole genome shotgun (WGS) entry which is preliminary data.</text>
</comment>
<dbReference type="EMBL" id="JAGMUV010000004">
    <property type="protein sequence ID" value="KAH7161331.1"/>
    <property type="molecule type" value="Genomic_DNA"/>
</dbReference>
<name>A0A9P9FG00_9HYPO</name>
<dbReference type="AlphaFoldDB" id="A0A9P9FG00"/>
<evidence type="ECO:0000313" key="1">
    <source>
        <dbReference type="EMBL" id="KAH7161331.1"/>
    </source>
</evidence>
<keyword evidence="2" id="KW-1185">Reference proteome</keyword>
<evidence type="ECO:0000313" key="2">
    <source>
        <dbReference type="Proteomes" id="UP000738349"/>
    </source>
</evidence>
<proteinExistence type="predicted"/>
<organism evidence="1 2">
    <name type="scientific">Dactylonectria macrodidyma</name>
    <dbReference type="NCBI Taxonomy" id="307937"/>
    <lineage>
        <taxon>Eukaryota</taxon>
        <taxon>Fungi</taxon>
        <taxon>Dikarya</taxon>
        <taxon>Ascomycota</taxon>
        <taxon>Pezizomycotina</taxon>
        <taxon>Sordariomycetes</taxon>
        <taxon>Hypocreomycetidae</taxon>
        <taxon>Hypocreales</taxon>
        <taxon>Nectriaceae</taxon>
        <taxon>Dactylonectria</taxon>
    </lineage>
</organism>
<gene>
    <name evidence="1" type="ORF">EDB81DRAFT_784470</name>
</gene>
<accession>A0A9P9FG00</accession>
<dbReference type="Proteomes" id="UP000738349">
    <property type="component" value="Unassembled WGS sequence"/>
</dbReference>
<reference evidence="1" key="1">
    <citation type="journal article" date="2021" name="Nat. Commun.">
        <title>Genetic determinants of endophytism in the Arabidopsis root mycobiome.</title>
        <authorList>
            <person name="Mesny F."/>
            <person name="Miyauchi S."/>
            <person name="Thiergart T."/>
            <person name="Pickel B."/>
            <person name="Atanasova L."/>
            <person name="Karlsson M."/>
            <person name="Huettel B."/>
            <person name="Barry K.W."/>
            <person name="Haridas S."/>
            <person name="Chen C."/>
            <person name="Bauer D."/>
            <person name="Andreopoulos W."/>
            <person name="Pangilinan J."/>
            <person name="LaButti K."/>
            <person name="Riley R."/>
            <person name="Lipzen A."/>
            <person name="Clum A."/>
            <person name="Drula E."/>
            <person name="Henrissat B."/>
            <person name="Kohler A."/>
            <person name="Grigoriev I.V."/>
            <person name="Martin F.M."/>
            <person name="Hacquard S."/>
        </authorList>
    </citation>
    <scope>NUCLEOTIDE SEQUENCE</scope>
    <source>
        <strain evidence="1">MPI-CAGE-AT-0147</strain>
    </source>
</reference>
<protein>
    <submittedName>
        <fullName evidence="1">Uncharacterized protein</fullName>
    </submittedName>
</protein>
<sequence length="157" mass="17817">MSRGNYHSPIFRHTADKACPSDRLSCFSLGRWAWTFPPRRRHDETLRRVASRFSSSSSPQVCVCFFGVSVGWHAVLAVRPTQHACRDAIVFSVSAHPRREPEPVVCTWREGRGCHAPCRLCIHSTRVAKGDLRMTVEHLPRLDSLIRETSDPLLNGR</sequence>